<feature type="compositionally biased region" description="Low complexity" evidence="1">
    <location>
        <begin position="27"/>
        <end position="53"/>
    </location>
</feature>
<dbReference type="Gene3D" id="3.10.280.10">
    <property type="entry name" value="Mitochondrial glycoprotein"/>
    <property type="match status" value="1"/>
</dbReference>
<feature type="region of interest" description="Disordered" evidence="1">
    <location>
        <begin position="25"/>
        <end position="53"/>
    </location>
</feature>
<evidence type="ECO:0000256" key="1">
    <source>
        <dbReference type="SAM" id="MobiDB-lite"/>
    </source>
</evidence>
<organism evidence="2 3">
    <name type="scientific">Cyclotella atomus</name>
    <dbReference type="NCBI Taxonomy" id="382360"/>
    <lineage>
        <taxon>Eukaryota</taxon>
        <taxon>Sar</taxon>
        <taxon>Stramenopiles</taxon>
        <taxon>Ochrophyta</taxon>
        <taxon>Bacillariophyta</taxon>
        <taxon>Coscinodiscophyceae</taxon>
        <taxon>Thalassiosirophycidae</taxon>
        <taxon>Stephanodiscales</taxon>
        <taxon>Stephanodiscaceae</taxon>
        <taxon>Cyclotella</taxon>
    </lineage>
</organism>
<name>A0ABD3MM87_9STRA</name>
<dbReference type="EMBL" id="JALLPJ020001411">
    <property type="protein sequence ID" value="KAL3764878.1"/>
    <property type="molecule type" value="Genomic_DNA"/>
</dbReference>
<dbReference type="Proteomes" id="UP001530400">
    <property type="component" value="Unassembled WGS sequence"/>
</dbReference>
<dbReference type="InterPro" id="IPR003428">
    <property type="entry name" value="MAM33"/>
</dbReference>
<dbReference type="SUPFAM" id="SSF54529">
    <property type="entry name" value="Mitochondrial glycoprotein MAM33-like"/>
    <property type="match status" value="1"/>
</dbReference>
<dbReference type="AlphaFoldDB" id="A0ABD3MM87"/>
<dbReference type="InterPro" id="IPR036561">
    <property type="entry name" value="MAM33_sf"/>
</dbReference>
<gene>
    <name evidence="2" type="ORF">ACHAWO_006726</name>
</gene>
<proteinExistence type="predicted"/>
<protein>
    <recommendedName>
        <fullName evidence="4">Mitochondrial glycoprotein</fullName>
    </recommendedName>
</protein>
<dbReference type="Pfam" id="PF02330">
    <property type="entry name" value="MAM33"/>
    <property type="match status" value="1"/>
</dbReference>
<evidence type="ECO:0000313" key="3">
    <source>
        <dbReference type="Proteomes" id="UP001530400"/>
    </source>
</evidence>
<dbReference type="PANTHER" id="PTHR10826:SF1">
    <property type="entry name" value="COMPLEMENT COMPONENT 1 Q SUBCOMPONENT-BINDING PROTEIN, MITOCHONDRIAL"/>
    <property type="match status" value="1"/>
</dbReference>
<reference evidence="2 3" key="1">
    <citation type="submission" date="2024-10" db="EMBL/GenBank/DDBJ databases">
        <title>Updated reference genomes for cyclostephanoid diatoms.</title>
        <authorList>
            <person name="Roberts W.R."/>
            <person name="Alverson A.J."/>
        </authorList>
    </citation>
    <scope>NUCLEOTIDE SEQUENCE [LARGE SCALE GENOMIC DNA]</scope>
    <source>
        <strain evidence="2 3">AJA010-31</strain>
    </source>
</reference>
<evidence type="ECO:0008006" key="4">
    <source>
        <dbReference type="Google" id="ProtNLM"/>
    </source>
</evidence>
<comment type="caution">
    <text evidence="2">The sequence shown here is derived from an EMBL/GenBank/DDBJ whole genome shotgun (WGS) entry which is preliminary data.</text>
</comment>
<dbReference type="PANTHER" id="PTHR10826">
    <property type="entry name" value="COMPLEMENT COMPONENT 1"/>
    <property type="match status" value="1"/>
</dbReference>
<evidence type="ECO:0000313" key="2">
    <source>
        <dbReference type="EMBL" id="KAL3764878.1"/>
    </source>
</evidence>
<accession>A0ABD3MM87</accession>
<sequence length="276" mass="29947">MIRSAAPLARRLATTSLPKRAAIRTNPLPSLHHSTTTLPSSTPSHITTRFSSSSRALSSILSREIAEETEAGSGTNTMPPELEGLYNDMSKNWNILQGLTGIGSSNGATVRMFRKENASNGSKIGIVFHCQDTEEDNSFDEDMFNDDGGINGERDEEEEEAGNAVRFAVTVSKGGQTVVMQCRAADELSVEGVAVREGDTESALVALAGGEQLNASLYQGPEFTELAEDLQEAFHTYVEKECGVDEDVTAFITMYADYREQEEYVAWMKTANSVLG</sequence>
<keyword evidence="3" id="KW-1185">Reference proteome</keyword>